<dbReference type="Pfam" id="PF06224">
    <property type="entry name" value="AlkZ-like"/>
    <property type="match status" value="1"/>
</dbReference>
<name>A0A8J3SAV9_PLARO</name>
<gene>
    <name evidence="1" type="ORF">Pro02_77300</name>
</gene>
<evidence type="ECO:0008006" key="3">
    <source>
        <dbReference type="Google" id="ProtNLM"/>
    </source>
</evidence>
<dbReference type="Proteomes" id="UP000655044">
    <property type="component" value="Unassembled WGS sequence"/>
</dbReference>
<dbReference type="PANTHER" id="PTHR38479:SF2">
    <property type="entry name" value="WINGED HELIX DNA-BINDING DOMAIN-CONTAINING PROTEIN"/>
    <property type="match status" value="1"/>
</dbReference>
<accession>A0A8J3SAV9</accession>
<organism evidence="1 2">
    <name type="scientific">Planobispora rosea</name>
    <dbReference type="NCBI Taxonomy" id="35762"/>
    <lineage>
        <taxon>Bacteria</taxon>
        <taxon>Bacillati</taxon>
        <taxon>Actinomycetota</taxon>
        <taxon>Actinomycetes</taxon>
        <taxon>Streptosporangiales</taxon>
        <taxon>Streptosporangiaceae</taxon>
        <taxon>Planobispora</taxon>
    </lineage>
</organism>
<sequence>MPDGRKDRDSGMSLTPRQLNRATLDRQLLLRREPLNAADAVRRIVAVQAQEAASPYIALWNRLAGFDAADLDAAFADRAVVKASLMRITLHAVHAEDYPEFHNAMWRTLRAARLGDSRFTSSGLSTADADALLPHLAAFTVRPRTVTEVEDLLAARLGERKRGVWWALRTFAPLHHTPTGGPWSFGAWSSFVAAPAKPEPAEEDTSVQRLLLRYLQAFGPASMRDFAQFTMLRRPVAAQALRALADRVEERQGPGGETLFDVAGASLPAEDTVAPPRLLPMWDSTLLAYSDRSRIIPQDYRALVIRRNGDVLPALLVDGYVAGVWRPAEGGIEATAFHRLDEGTWEGLAAEARALVAFLADREPAVYRRYAHWWAKHLPGAEVRLLPG</sequence>
<dbReference type="AlphaFoldDB" id="A0A8J3SAV9"/>
<proteinExistence type="predicted"/>
<evidence type="ECO:0000313" key="2">
    <source>
        <dbReference type="Proteomes" id="UP000655044"/>
    </source>
</evidence>
<evidence type="ECO:0000313" key="1">
    <source>
        <dbReference type="EMBL" id="GIH89322.1"/>
    </source>
</evidence>
<keyword evidence="2" id="KW-1185">Reference proteome</keyword>
<comment type="caution">
    <text evidence="1">The sequence shown here is derived from an EMBL/GenBank/DDBJ whole genome shotgun (WGS) entry which is preliminary data.</text>
</comment>
<dbReference type="EMBL" id="BOOI01000131">
    <property type="protein sequence ID" value="GIH89322.1"/>
    <property type="molecule type" value="Genomic_DNA"/>
</dbReference>
<dbReference type="PANTHER" id="PTHR38479">
    <property type="entry name" value="LMO0824 PROTEIN"/>
    <property type="match status" value="1"/>
</dbReference>
<protein>
    <recommendedName>
        <fullName evidence="3">Winged helix DNA-binding domain-containing protein</fullName>
    </recommendedName>
</protein>
<reference evidence="1" key="1">
    <citation type="submission" date="2021-01" db="EMBL/GenBank/DDBJ databases">
        <title>Whole genome shotgun sequence of Planobispora rosea NBRC 15558.</title>
        <authorList>
            <person name="Komaki H."/>
            <person name="Tamura T."/>
        </authorList>
    </citation>
    <scope>NUCLEOTIDE SEQUENCE</scope>
    <source>
        <strain evidence="1">NBRC 15558</strain>
    </source>
</reference>
<dbReference type="InterPro" id="IPR009351">
    <property type="entry name" value="AlkZ-like"/>
</dbReference>